<dbReference type="RefSeq" id="WP_091188569.1">
    <property type="nucleotide sequence ID" value="NZ_FOMT01000004.1"/>
</dbReference>
<dbReference type="OrthoDB" id="2646147at2"/>
<dbReference type="STRING" id="1045775.SAMN05216378_4417"/>
<keyword evidence="3" id="KW-0804">Transcription</keyword>
<reference evidence="6" key="1">
    <citation type="submission" date="2016-10" db="EMBL/GenBank/DDBJ databases">
        <authorList>
            <person name="Varghese N."/>
            <person name="Submissions S."/>
        </authorList>
    </citation>
    <scope>NUCLEOTIDE SEQUENCE [LARGE SCALE GENOMIC DNA]</scope>
    <source>
        <strain evidence="6">CGMCC 1.10784</strain>
    </source>
</reference>
<accession>A0A1I2E4B5</accession>
<keyword evidence="1" id="KW-0805">Transcription regulation</keyword>
<dbReference type="EMBL" id="FOMT01000004">
    <property type="protein sequence ID" value="SFE87567.1"/>
    <property type="molecule type" value="Genomic_DNA"/>
</dbReference>
<evidence type="ECO:0000259" key="4">
    <source>
        <dbReference type="SMART" id="SM00418"/>
    </source>
</evidence>
<dbReference type="InterPro" id="IPR001845">
    <property type="entry name" value="HTH_ArsR_DNA-bd_dom"/>
</dbReference>
<keyword evidence="2 5" id="KW-0238">DNA-binding</keyword>
<dbReference type="InterPro" id="IPR036388">
    <property type="entry name" value="WH-like_DNA-bd_sf"/>
</dbReference>
<dbReference type="GO" id="GO:0003677">
    <property type="term" value="F:DNA binding"/>
    <property type="evidence" value="ECO:0007669"/>
    <property type="project" value="UniProtKB-KW"/>
</dbReference>
<dbReference type="InterPro" id="IPR051081">
    <property type="entry name" value="HTH_MetalResp_TranReg"/>
</dbReference>
<dbReference type="PANTHER" id="PTHR33154:SF33">
    <property type="entry name" value="TRANSCRIPTIONAL REPRESSOR SDPR"/>
    <property type="match status" value="1"/>
</dbReference>
<dbReference type="InterPro" id="IPR036390">
    <property type="entry name" value="WH_DNA-bd_sf"/>
</dbReference>
<evidence type="ECO:0000256" key="2">
    <source>
        <dbReference type="ARBA" id="ARBA00023125"/>
    </source>
</evidence>
<dbReference type="Proteomes" id="UP000198855">
    <property type="component" value="Unassembled WGS sequence"/>
</dbReference>
<evidence type="ECO:0000256" key="1">
    <source>
        <dbReference type="ARBA" id="ARBA00023015"/>
    </source>
</evidence>
<dbReference type="InterPro" id="IPR011991">
    <property type="entry name" value="ArsR-like_HTH"/>
</dbReference>
<dbReference type="Gene3D" id="1.10.10.10">
    <property type="entry name" value="Winged helix-like DNA-binding domain superfamily/Winged helix DNA-binding domain"/>
    <property type="match status" value="1"/>
</dbReference>
<dbReference type="SUPFAM" id="SSF46785">
    <property type="entry name" value="Winged helix' DNA-binding domain"/>
    <property type="match status" value="1"/>
</dbReference>
<feature type="domain" description="HTH arsR-type" evidence="4">
    <location>
        <begin position="218"/>
        <end position="300"/>
    </location>
</feature>
<dbReference type="Pfam" id="PF01022">
    <property type="entry name" value="HTH_5"/>
    <property type="match status" value="1"/>
</dbReference>
<gene>
    <name evidence="5" type="ORF">SAMN05216378_4417</name>
</gene>
<sequence length="302" mass="35179">MDYHIDIEFKPLNEAISSLHTYICRKSHKKLDLSPSWAQEIRTKLTPDLAEWLDQLSIDQEWKYAFLLVHLCPETDVPAFVNWLSKQGMGELYERMSPYSSSFPVDMSAFKEKILKLFTMWQEQYFEHISPRILSSLEEVAAERKNAKSATSAWQFIDETTNGLIFEPIASLSKLVLIPQYHFQPINVISHFNQLTLCYYSARVDLSEEDFLSAHDYRILRSLGEKSRLKILRYLHQGPRTFIEIHRHLKLSKGITHDHITKLRSAGLIHAHFEGENLTVYSLRAGTLDRLQHVIMDFITGK</sequence>
<dbReference type="AlphaFoldDB" id="A0A1I2E4B5"/>
<dbReference type="PANTHER" id="PTHR33154">
    <property type="entry name" value="TRANSCRIPTIONAL REGULATOR, ARSR FAMILY"/>
    <property type="match status" value="1"/>
</dbReference>
<dbReference type="SMART" id="SM00418">
    <property type="entry name" value="HTH_ARSR"/>
    <property type="match status" value="1"/>
</dbReference>
<evidence type="ECO:0000256" key="3">
    <source>
        <dbReference type="ARBA" id="ARBA00023163"/>
    </source>
</evidence>
<evidence type="ECO:0000313" key="6">
    <source>
        <dbReference type="Proteomes" id="UP000198855"/>
    </source>
</evidence>
<proteinExistence type="predicted"/>
<evidence type="ECO:0000313" key="5">
    <source>
        <dbReference type="EMBL" id="SFE87567.1"/>
    </source>
</evidence>
<dbReference type="GO" id="GO:0003700">
    <property type="term" value="F:DNA-binding transcription factor activity"/>
    <property type="evidence" value="ECO:0007669"/>
    <property type="project" value="InterPro"/>
</dbReference>
<protein>
    <submittedName>
        <fullName evidence="5">DNA-binding transcriptional regulator, ArsR family</fullName>
    </submittedName>
</protein>
<name>A0A1I2E4B5_9BACL</name>
<keyword evidence="6" id="KW-1185">Reference proteome</keyword>
<organism evidence="5 6">
    <name type="scientific">Paenibacillus catalpae</name>
    <dbReference type="NCBI Taxonomy" id="1045775"/>
    <lineage>
        <taxon>Bacteria</taxon>
        <taxon>Bacillati</taxon>
        <taxon>Bacillota</taxon>
        <taxon>Bacilli</taxon>
        <taxon>Bacillales</taxon>
        <taxon>Paenibacillaceae</taxon>
        <taxon>Paenibacillus</taxon>
    </lineage>
</organism>
<dbReference type="CDD" id="cd00090">
    <property type="entry name" value="HTH_ARSR"/>
    <property type="match status" value="1"/>
</dbReference>